<protein>
    <submittedName>
        <fullName evidence="2">Uncharacterized protein</fullName>
    </submittedName>
</protein>
<keyword evidence="1" id="KW-1133">Transmembrane helix</keyword>
<evidence type="ECO:0000256" key="1">
    <source>
        <dbReference type="SAM" id="Phobius"/>
    </source>
</evidence>
<keyword evidence="1" id="KW-0472">Membrane</keyword>
<name>A0A371EL54_MUCPR</name>
<keyword evidence="3" id="KW-1185">Reference proteome</keyword>
<comment type="caution">
    <text evidence="2">The sequence shown here is derived from an EMBL/GenBank/DDBJ whole genome shotgun (WGS) entry which is preliminary data.</text>
</comment>
<evidence type="ECO:0000313" key="2">
    <source>
        <dbReference type="EMBL" id="RDX66785.1"/>
    </source>
</evidence>
<evidence type="ECO:0000313" key="3">
    <source>
        <dbReference type="Proteomes" id="UP000257109"/>
    </source>
</evidence>
<gene>
    <name evidence="2" type="ORF">CR513_54413</name>
</gene>
<sequence length="56" mass="6515">MYVSGIYTFMFAKNQFVDNYYAFVIFVHTSGNWLLTLSTSLKTLMQICKSFNPKCT</sequence>
<dbReference type="Proteomes" id="UP000257109">
    <property type="component" value="Unassembled WGS sequence"/>
</dbReference>
<accession>A0A371EL54</accession>
<organism evidence="2 3">
    <name type="scientific">Mucuna pruriens</name>
    <name type="common">Velvet bean</name>
    <name type="synonym">Dolichos pruriens</name>
    <dbReference type="NCBI Taxonomy" id="157652"/>
    <lineage>
        <taxon>Eukaryota</taxon>
        <taxon>Viridiplantae</taxon>
        <taxon>Streptophyta</taxon>
        <taxon>Embryophyta</taxon>
        <taxon>Tracheophyta</taxon>
        <taxon>Spermatophyta</taxon>
        <taxon>Magnoliopsida</taxon>
        <taxon>eudicotyledons</taxon>
        <taxon>Gunneridae</taxon>
        <taxon>Pentapetalae</taxon>
        <taxon>rosids</taxon>
        <taxon>fabids</taxon>
        <taxon>Fabales</taxon>
        <taxon>Fabaceae</taxon>
        <taxon>Papilionoideae</taxon>
        <taxon>50 kb inversion clade</taxon>
        <taxon>NPAAA clade</taxon>
        <taxon>indigoferoid/millettioid clade</taxon>
        <taxon>Phaseoleae</taxon>
        <taxon>Mucuna</taxon>
    </lineage>
</organism>
<keyword evidence="1" id="KW-0812">Transmembrane</keyword>
<feature type="transmembrane region" description="Helical" evidence="1">
    <location>
        <begin position="20"/>
        <end position="41"/>
    </location>
</feature>
<dbReference type="EMBL" id="QJKJ01013274">
    <property type="protein sequence ID" value="RDX66785.1"/>
    <property type="molecule type" value="Genomic_DNA"/>
</dbReference>
<reference evidence="2" key="1">
    <citation type="submission" date="2018-05" db="EMBL/GenBank/DDBJ databases">
        <title>Draft genome of Mucuna pruriens seed.</title>
        <authorList>
            <person name="Nnadi N.E."/>
            <person name="Vos R."/>
            <person name="Hasami M.H."/>
            <person name="Devisetty U.K."/>
            <person name="Aguiy J.C."/>
        </authorList>
    </citation>
    <scope>NUCLEOTIDE SEQUENCE [LARGE SCALE GENOMIC DNA]</scope>
    <source>
        <strain evidence="2">JCA_2017</strain>
    </source>
</reference>
<dbReference type="AlphaFoldDB" id="A0A371EL54"/>
<proteinExistence type="predicted"/>